<dbReference type="PANTHER" id="PTHR46401:SF2">
    <property type="entry name" value="GLYCOSYLTRANSFERASE WBBK-RELATED"/>
    <property type="match status" value="1"/>
</dbReference>
<accession>A0A5J4S423</accession>
<reference evidence="2" key="1">
    <citation type="submission" date="2019-03" db="EMBL/GenBank/DDBJ databases">
        <title>Single cell metagenomics reveals metabolic interactions within the superorganism composed of flagellate Streblomastix strix and complex community of Bacteroidetes bacteria on its surface.</title>
        <authorList>
            <person name="Treitli S.C."/>
            <person name="Kolisko M."/>
            <person name="Husnik F."/>
            <person name="Keeling P."/>
            <person name="Hampl V."/>
        </authorList>
    </citation>
    <scope>NUCLEOTIDE SEQUENCE</scope>
    <source>
        <strain evidence="2">STM</strain>
    </source>
</reference>
<proteinExistence type="predicted"/>
<dbReference type="EMBL" id="SNRY01000481">
    <property type="protein sequence ID" value="KAA6340150.1"/>
    <property type="molecule type" value="Genomic_DNA"/>
</dbReference>
<dbReference type="GO" id="GO:0009103">
    <property type="term" value="P:lipopolysaccharide biosynthetic process"/>
    <property type="evidence" value="ECO:0007669"/>
    <property type="project" value="TreeGrafter"/>
</dbReference>
<sequence>MIMKNKILFISSMAFSSLSGGAQCSKRNLDSIIEIFGISNVIPYVLKPFSIQKITLIDICKTIFNTINLRINGISRTVEDDIYNKIIFDGIDIIFIDASLNGRLIKRIKKNLNVKVICFFHNCEYSLVLQQFLAGEILVMPRLYSCYFGEKLACRYADKIIGLNVRDHSMIYRYYNRKVDVIIPISLKDRFVYNDCLVIKSEKKRILFVGSNFYPNIHGIKWFIRNVLPYIDVQLTIVGKNIHAIGINSSEKIEIISDSPVLDKFYLNTDIVIAPIFKGSGMKVKIAEAMMFGKPIVGTTEAFQGYQQVNGMYEANTSQEFVKIITREFPPKYNLILRANFLTKYSFEATLSLFKKTLLL</sequence>
<organism evidence="2">
    <name type="scientific">termite gut metagenome</name>
    <dbReference type="NCBI Taxonomy" id="433724"/>
    <lineage>
        <taxon>unclassified sequences</taxon>
        <taxon>metagenomes</taxon>
        <taxon>organismal metagenomes</taxon>
    </lineage>
</organism>
<evidence type="ECO:0008006" key="3">
    <source>
        <dbReference type="Google" id="ProtNLM"/>
    </source>
</evidence>
<dbReference type="Pfam" id="PF13692">
    <property type="entry name" value="Glyco_trans_1_4"/>
    <property type="match status" value="1"/>
</dbReference>
<protein>
    <recommendedName>
        <fullName evidence="3">Glycosyltransferase</fullName>
    </recommendedName>
</protein>
<dbReference type="Gene3D" id="3.40.50.2000">
    <property type="entry name" value="Glycogen Phosphorylase B"/>
    <property type="match status" value="2"/>
</dbReference>
<gene>
    <name evidence="2" type="ORF">EZS27_011974</name>
</gene>
<dbReference type="SUPFAM" id="SSF53756">
    <property type="entry name" value="UDP-Glycosyltransferase/glycogen phosphorylase"/>
    <property type="match status" value="1"/>
</dbReference>
<keyword evidence="1" id="KW-0808">Transferase</keyword>
<comment type="caution">
    <text evidence="2">The sequence shown here is derived from an EMBL/GenBank/DDBJ whole genome shotgun (WGS) entry which is preliminary data.</text>
</comment>
<dbReference type="AlphaFoldDB" id="A0A5J4S423"/>
<evidence type="ECO:0000313" key="2">
    <source>
        <dbReference type="EMBL" id="KAA6340150.1"/>
    </source>
</evidence>
<name>A0A5J4S423_9ZZZZ</name>
<dbReference type="PANTHER" id="PTHR46401">
    <property type="entry name" value="GLYCOSYLTRANSFERASE WBBK-RELATED"/>
    <property type="match status" value="1"/>
</dbReference>
<evidence type="ECO:0000256" key="1">
    <source>
        <dbReference type="ARBA" id="ARBA00022679"/>
    </source>
</evidence>
<dbReference type="GO" id="GO:0016757">
    <property type="term" value="F:glycosyltransferase activity"/>
    <property type="evidence" value="ECO:0007669"/>
    <property type="project" value="TreeGrafter"/>
</dbReference>